<dbReference type="Proteomes" id="UP000693738">
    <property type="component" value="Unassembled WGS sequence"/>
</dbReference>
<comment type="caution">
    <text evidence="1">The sequence shown here is derived from an EMBL/GenBank/DDBJ whole genome shotgun (WGS) entry which is preliminary data.</text>
</comment>
<protein>
    <recommendedName>
        <fullName evidence="3">F-box domain-containing protein</fullName>
    </recommendedName>
</protein>
<dbReference type="EMBL" id="CAJSTJ010000155">
    <property type="protein sequence ID" value="CAG7563314.1"/>
    <property type="molecule type" value="Genomic_DNA"/>
</dbReference>
<organism evidence="1 2">
    <name type="scientific">Fusarium equiseti</name>
    <name type="common">Fusarium scirpi</name>
    <dbReference type="NCBI Taxonomy" id="61235"/>
    <lineage>
        <taxon>Eukaryota</taxon>
        <taxon>Fungi</taxon>
        <taxon>Dikarya</taxon>
        <taxon>Ascomycota</taxon>
        <taxon>Pezizomycotina</taxon>
        <taxon>Sordariomycetes</taxon>
        <taxon>Hypocreomycetidae</taxon>
        <taxon>Hypocreales</taxon>
        <taxon>Nectriaceae</taxon>
        <taxon>Fusarium</taxon>
        <taxon>Fusarium incarnatum-equiseti species complex</taxon>
    </lineage>
</organism>
<sequence>MSKPTFIELPVELVEEICILLAGHDRQTSILNLIRTCRALRNVVTRFLYYDIDTSEWPGERMILFMATTGTRRSFIRRLQFKMARDGPVGESSMFRRPWLDQFLRAADNLQVLHYYMESYQPSLWWPRPVSMKALRHIILENLHLGYASTLNMIREAPKLEVLTIRNCWFNHKITSLALLANLKRLELIDIDARWLGSPPLEKLLRRCPRLESFALTTLRERIPIISSSITETDISTILSPYRNTLRHLEISWQCWSSGTISSLKDFTCLETIMLGGYDLLLGHPSMTINNWLPPAVKSFTIDSPGANLLPFMRRLGEAKQLGQFPNLGSFTQASFNSVNHYEAAEVERLSKEYDMKFRVEHENVFRNVRYRTVR</sequence>
<evidence type="ECO:0000313" key="2">
    <source>
        <dbReference type="Proteomes" id="UP000693738"/>
    </source>
</evidence>
<gene>
    <name evidence="1" type="ORF">FEQUK3_LOCUS9040</name>
</gene>
<accession>A0A8J2J4N2</accession>
<proteinExistence type="predicted"/>
<dbReference type="AlphaFoldDB" id="A0A8J2J4N2"/>
<name>A0A8J2J4N2_FUSEQ</name>
<evidence type="ECO:0000313" key="1">
    <source>
        <dbReference type="EMBL" id="CAG7563314.1"/>
    </source>
</evidence>
<evidence type="ECO:0008006" key="3">
    <source>
        <dbReference type="Google" id="ProtNLM"/>
    </source>
</evidence>
<reference evidence="1" key="1">
    <citation type="submission" date="2021-05" db="EMBL/GenBank/DDBJ databases">
        <authorList>
            <person name="Khan N."/>
        </authorList>
    </citation>
    <scope>NUCLEOTIDE SEQUENCE</scope>
</reference>